<dbReference type="GO" id="GO:0031380">
    <property type="term" value="C:nuclear RNA-directed RNA polymerase complex"/>
    <property type="evidence" value="ECO:0007669"/>
    <property type="project" value="TreeGrafter"/>
</dbReference>
<comment type="catalytic activity">
    <reaction evidence="1">
        <text>RNA(n) + a ribonucleoside 5'-triphosphate = RNA(n+1) + diphosphate</text>
        <dbReference type="Rhea" id="RHEA:21248"/>
        <dbReference type="Rhea" id="RHEA-COMP:14527"/>
        <dbReference type="Rhea" id="RHEA-COMP:17342"/>
        <dbReference type="ChEBI" id="CHEBI:33019"/>
        <dbReference type="ChEBI" id="CHEBI:61557"/>
        <dbReference type="ChEBI" id="CHEBI:140395"/>
        <dbReference type="EC" id="2.7.7.48"/>
    </reaction>
</comment>
<keyword evidence="1" id="KW-0696">RNA-directed RNA polymerase</keyword>
<name>A0AAD1XEQ1_EUPCR</name>
<dbReference type="PANTHER" id="PTHR23079:SF55">
    <property type="entry name" value="RNA-DIRECTED RNA POLYMERASE"/>
    <property type="match status" value="1"/>
</dbReference>
<dbReference type="EMBL" id="CAMPGE010013287">
    <property type="protein sequence ID" value="CAI2372025.1"/>
    <property type="molecule type" value="Genomic_DNA"/>
</dbReference>
<evidence type="ECO:0000313" key="3">
    <source>
        <dbReference type="EMBL" id="CAI2372025.1"/>
    </source>
</evidence>
<organism evidence="3 4">
    <name type="scientific">Euplotes crassus</name>
    <dbReference type="NCBI Taxonomy" id="5936"/>
    <lineage>
        <taxon>Eukaryota</taxon>
        <taxon>Sar</taxon>
        <taxon>Alveolata</taxon>
        <taxon>Ciliophora</taxon>
        <taxon>Intramacronucleata</taxon>
        <taxon>Spirotrichea</taxon>
        <taxon>Hypotrichia</taxon>
        <taxon>Euplotida</taxon>
        <taxon>Euplotidae</taxon>
        <taxon>Moneuplotes</taxon>
    </lineage>
</organism>
<dbReference type="Pfam" id="PF05183">
    <property type="entry name" value="RdRP"/>
    <property type="match status" value="1"/>
</dbReference>
<dbReference type="AlphaFoldDB" id="A0AAD1XEQ1"/>
<keyword evidence="1" id="KW-0548">Nucleotidyltransferase</keyword>
<proteinExistence type="inferred from homology"/>
<sequence length="1031" mass="120968">MGKNLVNLIRTHKIKSEVWTDSVLMSSIQSQFCIRIKGFHPDKDFIDFIKVSTKEVSSKQKLHNFLMLELLQMEFKSKFKKNGPSFQWNRYDIEEIMASNVHQAIGVMEKKLSELPFTVNHSFMCLFSTRRIHFLEYPFKHYCETIDWLQEVCNFGEDDQVSQKLEYSIRKISFPSKRKNISKNLLEMIQENYKRIQKSRYLEDLDRLDKKRLVKVRITTITPSRIELNFGSITMANRAIRDNYNHIDDFMRVRFLNEDGQRGIYWDGAQNDGILDHIQKIMNDGFTVGDKCFKFLHFSNSQVKSHSCWFMNEIPGKFDYDKFIYSLGDFSKEKSIAKGIARRGQAFSSSVATETLNVESEILEVPDIENNRYTFSDGCGEIDKEFFEEKILKKYFKHSMCSAIQIRMGGYKGVLLATNNLEDESKILTRKSMNKFGLRPTQVQLTLEVIRLATYMNGYLNKQIILVMWSNGIDEDVFIKIQQNYISELLSYYHLKNLDIDSRYPAELFQSFCIIQRKIEGMHNQGDDYYKDPFIKPIIKSICFNRLRDVCKKFRIFDEFSCNIIGVIDPYNCLDKGEVFIQINKSTKYCRERNAEDTTLVSGKVLVTRSPCVHPGDLRILTAVDEPMLHDMVNVIVFSAKGDRPDQHKMGSGDLDGDIYWINWRPEFVYNYIEKEPDTKNPELLELILEEKAMTVASKYTLNKTINREKCILAFIDYLRKDILGQVAFLHLKAGDKHRDNLKKKDCLILAKMHCIAVDSAKSDHQIKVEVFKEIQNKYPRFVDFLYFDSKPGKNKKVSKSPGILGILHRKIKVDIDNEELYLLEYQTKILKDYQLDSQLLQNDAICKHLSFIYQKVVIPFNSFIRSILLENNLVSEGDLFNSTCEFSNLTFRRDDAIQIRQSLSMLFDKVKEEFNQVIKDYQLDNFVTIGVEEAKLQHIEQFEMLPELSCTLKFLAYFNHKHYSQVKLLFNNEDFDEFWEFYLQETDIETDPINYSSYKRIAKSTYNEEDELSSVLSQSQIFSSWWLLTS</sequence>
<feature type="domain" description="RDRP core" evidence="2">
    <location>
        <begin position="221"/>
        <end position="812"/>
    </location>
</feature>
<dbReference type="GO" id="GO:0003723">
    <property type="term" value="F:RNA binding"/>
    <property type="evidence" value="ECO:0007669"/>
    <property type="project" value="UniProtKB-KW"/>
</dbReference>
<comment type="caution">
    <text evidence="3">The sequence shown here is derived from an EMBL/GenBank/DDBJ whole genome shotgun (WGS) entry which is preliminary data.</text>
</comment>
<dbReference type="PANTHER" id="PTHR23079">
    <property type="entry name" value="RNA-DEPENDENT RNA POLYMERASE"/>
    <property type="match status" value="1"/>
</dbReference>
<protein>
    <recommendedName>
        <fullName evidence="1">RNA-dependent RNA polymerase</fullName>
        <ecNumber evidence="1">2.7.7.48</ecNumber>
    </recommendedName>
</protein>
<keyword evidence="1" id="KW-0808">Transferase</keyword>
<dbReference type="GO" id="GO:0030422">
    <property type="term" value="P:siRNA processing"/>
    <property type="evidence" value="ECO:0007669"/>
    <property type="project" value="TreeGrafter"/>
</dbReference>
<reference evidence="3" key="1">
    <citation type="submission" date="2023-07" db="EMBL/GenBank/DDBJ databases">
        <authorList>
            <consortium name="AG Swart"/>
            <person name="Singh M."/>
            <person name="Singh A."/>
            <person name="Seah K."/>
            <person name="Emmerich C."/>
        </authorList>
    </citation>
    <scope>NUCLEOTIDE SEQUENCE</scope>
    <source>
        <strain evidence="3">DP1</strain>
    </source>
</reference>
<dbReference type="EC" id="2.7.7.48" evidence="1"/>
<dbReference type="InterPro" id="IPR007855">
    <property type="entry name" value="RDRP"/>
</dbReference>
<accession>A0AAD1XEQ1</accession>
<evidence type="ECO:0000259" key="2">
    <source>
        <dbReference type="Pfam" id="PF05183"/>
    </source>
</evidence>
<evidence type="ECO:0000256" key="1">
    <source>
        <dbReference type="RuleBase" id="RU363098"/>
    </source>
</evidence>
<comment type="similarity">
    <text evidence="1">Belongs to the RdRP family.</text>
</comment>
<gene>
    <name evidence="3" type="ORF">ECRASSUSDP1_LOCUS13352</name>
</gene>
<dbReference type="InterPro" id="IPR057596">
    <property type="entry name" value="RDRP_core"/>
</dbReference>
<keyword evidence="1" id="KW-0694">RNA-binding</keyword>
<dbReference type="GO" id="GO:0003968">
    <property type="term" value="F:RNA-directed RNA polymerase activity"/>
    <property type="evidence" value="ECO:0007669"/>
    <property type="project" value="UniProtKB-KW"/>
</dbReference>
<evidence type="ECO:0000313" key="4">
    <source>
        <dbReference type="Proteomes" id="UP001295684"/>
    </source>
</evidence>
<keyword evidence="4" id="KW-1185">Reference proteome</keyword>
<dbReference type="Proteomes" id="UP001295684">
    <property type="component" value="Unassembled WGS sequence"/>
</dbReference>